<feature type="domain" description="HAT C-terminal dimerisation" evidence="1">
    <location>
        <begin position="280"/>
        <end position="328"/>
    </location>
</feature>
<proteinExistence type="predicted"/>
<dbReference type="Proteomes" id="UP000429607">
    <property type="component" value="Unassembled WGS sequence"/>
</dbReference>
<organism evidence="2 5">
    <name type="scientific">Phytophthora rubi</name>
    <dbReference type="NCBI Taxonomy" id="129364"/>
    <lineage>
        <taxon>Eukaryota</taxon>
        <taxon>Sar</taxon>
        <taxon>Stramenopiles</taxon>
        <taxon>Oomycota</taxon>
        <taxon>Peronosporomycetes</taxon>
        <taxon>Peronosporales</taxon>
        <taxon>Peronosporaceae</taxon>
        <taxon>Phytophthora</taxon>
    </lineage>
</organism>
<reference evidence="4 5" key="1">
    <citation type="submission" date="2018-09" db="EMBL/GenBank/DDBJ databases">
        <title>Genomic investigation of the strawberry pathogen Phytophthora fragariae indicates pathogenicity is determined by transcriptional variation in three key races.</title>
        <authorList>
            <person name="Adams T.M."/>
            <person name="Armitage A.D."/>
            <person name="Sobczyk M.K."/>
            <person name="Bates H.J."/>
            <person name="Dunwell J.M."/>
            <person name="Nellist C.F."/>
            <person name="Harrison R.J."/>
        </authorList>
    </citation>
    <scope>NUCLEOTIDE SEQUENCE [LARGE SCALE GENOMIC DNA]</scope>
    <source>
        <strain evidence="3 4">SCRP249</strain>
        <strain evidence="2 5">SCRP324</strain>
    </source>
</reference>
<comment type="caution">
    <text evidence="2">The sequence shown here is derived from an EMBL/GenBank/DDBJ whole genome shotgun (WGS) entry which is preliminary data.</text>
</comment>
<accession>A0A6A3NAG7</accession>
<name>A0A6A3NAG7_9STRA</name>
<evidence type="ECO:0000313" key="3">
    <source>
        <dbReference type="EMBL" id="KAE9044592.1"/>
    </source>
</evidence>
<dbReference type="InterPro" id="IPR008906">
    <property type="entry name" value="HATC_C_dom"/>
</dbReference>
<sequence length="341" mass="39325">MRGIGFRARNLVLPVPTRWYSVYDCLRNVLNGQELLEKLFLSPEYEGFRDRYRGTAASRKKLRYISALIRDNVFWSSLRTIVRLLDPIIEALRALEADNVFVSGVYRWFRWLRYHSAYGVTSPEEEKRYAESERTPTRHEPTVQQQDGIELLSNTVEQITAIGPDIADSVLQAALEDDDRSLGGGEYENLTELPVAELQNVFREKIRTRWKYVHTNAMSIAFMLDPAMDLEDLVGSDDDDVDNQVCEMAERCAIMNPNEIPKLTAEILAFKSAKRRGGDVLRQKYSESSPRDYWNAKSEQKFPLLKKIAEIVFAIPTSSAASERAWSIFEFEFEVRYINVN</sequence>
<evidence type="ECO:0000313" key="2">
    <source>
        <dbReference type="EMBL" id="KAE9041269.1"/>
    </source>
</evidence>
<dbReference type="InterPro" id="IPR012337">
    <property type="entry name" value="RNaseH-like_sf"/>
</dbReference>
<protein>
    <recommendedName>
        <fullName evidence="1">HAT C-terminal dimerisation domain-containing protein</fullName>
    </recommendedName>
</protein>
<dbReference type="AlphaFoldDB" id="A0A6A3NAG7"/>
<dbReference type="EMBL" id="QXFV01000235">
    <property type="protein sequence ID" value="KAE9044592.1"/>
    <property type="molecule type" value="Genomic_DNA"/>
</dbReference>
<dbReference type="GO" id="GO:0046983">
    <property type="term" value="F:protein dimerization activity"/>
    <property type="evidence" value="ECO:0007669"/>
    <property type="project" value="InterPro"/>
</dbReference>
<gene>
    <name evidence="3" type="ORF">PR001_g5314</name>
    <name evidence="2" type="ORF">PR002_g4552</name>
</gene>
<dbReference type="SUPFAM" id="SSF53098">
    <property type="entry name" value="Ribonuclease H-like"/>
    <property type="match status" value="1"/>
</dbReference>
<dbReference type="EMBL" id="QXFU01000178">
    <property type="protein sequence ID" value="KAE9041269.1"/>
    <property type="molecule type" value="Genomic_DNA"/>
</dbReference>
<dbReference type="OrthoDB" id="4951847at2759"/>
<evidence type="ECO:0000313" key="4">
    <source>
        <dbReference type="Proteomes" id="UP000429607"/>
    </source>
</evidence>
<dbReference type="Proteomes" id="UP000435112">
    <property type="component" value="Unassembled WGS sequence"/>
</dbReference>
<evidence type="ECO:0000259" key="1">
    <source>
        <dbReference type="Pfam" id="PF05699"/>
    </source>
</evidence>
<dbReference type="Pfam" id="PF05699">
    <property type="entry name" value="Dimer_Tnp_hAT"/>
    <property type="match status" value="1"/>
</dbReference>
<evidence type="ECO:0000313" key="5">
    <source>
        <dbReference type="Proteomes" id="UP000435112"/>
    </source>
</evidence>